<accession>A0A081N9P6</accession>
<evidence type="ECO:0000313" key="8">
    <source>
        <dbReference type="EMBL" id="KEQ15169.1"/>
    </source>
</evidence>
<dbReference type="EMBL" id="JOKG01000001">
    <property type="protein sequence ID" value="KEQ15169.1"/>
    <property type="molecule type" value="Genomic_DNA"/>
</dbReference>
<feature type="transmembrane region" description="Helical" evidence="6">
    <location>
        <begin position="35"/>
        <end position="53"/>
    </location>
</feature>
<gene>
    <name evidence="8" type="ORF">GZ77_00245</name>
</gene>
<dbReference type="InterPro" id="IPR037185">
    <property type="entry name" value="EmrE-like"/>
</dbReference>
<dbReference type="InterPro" id="IPR000620">
    <property type="entry name" value="EamA_dom"/>
</dbReference>
<feature type="transmembrane region" description="Helical" evidence="6">
    <location>
        <begin position="207"/>
        <end position="225"/>
    </location>
</feature>
<keyword evidence="2" id="KW-1003">Cell membrane</keyword>
<reference evidence="8 9" key="1">
    <citation type="submission" date="2014-06" db="EMBL/GenBank/DDBJ databases">
        <title>Whole Genome Sequences of Three Symbiotic Endozoicomonas Bacteria.</title>
        <authorList>
            <person name="Neave M.J."/>
            <person name="Apprill A."/>
            <person name="Voolstra C.R."/>
        </authorList>
    </citation>
    <scope>NUCLEOTIDE SEQUENCE [LARGE SCALE GENOMIC DNA]</scope>
    <source>
        <strain evidence="8 9">LMG 24815</strain>
    </source>
</reference>
<feature type="transmembrane region" description="Helical" evidence="6">
    <location>
        <begin position="150"/>
        <end position="168"/>
    </location>
</feature>
<organism evidence="8 9">
    <name type="scientific">Endozoicomonas montiporae</name>
    <dbReference type="NCBI Taxonomy" id="1027273"/>
    <lineage>
        <taxon>Bacteria</taxon>
        <taxon>Pseudomonadati</taxon>
        <taxon>Pseudomonadota</taxon>
        <taxon>Gammaproteobacteria</taxon>
        <taxon>Oceanospirillales</taxon>
        <taxon>Endozoicomonadaceae</taxon>
        <taxon>Endozoicomonas</taxon>
    </lineage>
</organism>
<sequence>MSYSYKADLAILTLTVLVAIGWVTSQLGTGLMPPLLFTGIRFSVSALLLTLFCYKQLVQLKQESLWLAVKTGLVLVMASIVWIYAVSLSEQIGEGAFITSTKTLLVPFIGYFLFKISIPGQVFFALPVAVTGLGLLVLDGNWQFEPAQVLFLLAACLYALHAILLNRFGQGIPAMALTTIQMYLVGVVSLAGSLLFEPISISMTSDAGVILCISIFVATCLRFCCQTWGFKHSEPNRTAIIMILEPVWTSLLGVWMFNEVFEMQGLLGCVLIVLALVITRWSPFRKRVVTGFE</sequence>
<feature type="transmembrane region" description="Helical" evidence="6">
    <location>
        <begin position="65"/>
        <end position="84"/>
    </location>
</feature>
<feature type="transmembrane region" description="Helical" evidence="6">
    <location>
        <begin position="121"/>
        <end position="138"/>
    </location>
</feature>
<name>A0A081N9P6_9GAMM</name>
<dbReference type="InterPro" id="IPR051258">
    <property type="entry name" value="Diverse_Substrate_Transporter"/>
</dbReference>
<proteinExistence type="predicted"/>
<feature type="transmembrane region" description="Helical" evidence="6">
    <location>
        <begin position="180"/>
        <end position="201"/>
    </location>
</feature>
<evidence type="ECO:0000313" key="9">
    <source>
        <dbReference type="Proteomes" id="UP000028006"/>
    </source>
</evidence>
<evidence type="ECO:0000259" key="7">
    <source>
        <dbReference type="Pfam" id="PF00892"/>
    </source>
</evidence>
<evidence type="ECO:0000256" key="3">
    <source>
        <dbReference type="ARBA" id="ARBA00022692"/>
    </source>
</evidence>
<evidence type="ECO:0000256" key="5">
    <source>
        <dbReference type="ARBA" id="ARBA00023136"/>
    </source>
</evidence>
<evidence type="ECO:0000256" key="6">
    <source>
        <dbReference type="SAM" id="Phobius"/>
    </source>
</evidence>
<dbReference type="PANTHER" id="PTHR42920:SF5">
    <property type="entry name" value="EAMA DOMAIN-CONTAINING PROTEIN"/>
    <property type="match status" value="1"/>
</dbReference>
<dbReference type="Pfam" id="PF00892">
    <property type="entry name" value="EamA"/>
    <property type="match status" value="1"/>
</dbReference>
<dbReference type="PANTHER" id="PTHR42920">
    <property type="entry name" value="OS03G0707200 PROTEIN-RELATED"/>
    <property type="match status" value="1"/>
</dbReference>
<dbReference type="SUPFAM" id="SSF103481">
    <property type="entry name" value="Multidrug resistance efflux transporter EmrE"/>
    <property type="match status" value="2"/>
</dbReference>
<protein>
    <recommendedName>
        <fullName evidence="7">EamA domain-containing protein</fullName>
    </recommendedName>
</protein>
<comment type="subcellular location">
    <subcellularLocation>
        <location evidence="1">Cell membrane</location>
        <topology evidence="1">Multi-pass membrane protein</topology>
    </subcellularLocation>
</comment>
<keyword evidence="4 6" id="KW-1133">Transmembrane helix</keyword>
<comment type="caution">
    <text evidence="8">The sequence shown here is derived from an EMBL/GenBank/DDBJ whole genome shotgun (WGS) entry which is preliminary data.</text>
</comment>
<evidence type="ECO:0000256" key="4">
    <source>
        <dbReference type="ARBA" id="ARBA00022989"/>
    </source>
</evidence>
<dbReference type="Gene3D" id="1.10.3730.20">
    <property type="match status" value="1"/>
</dbReference>
<keyword evidence="3 6" id="KW-0812">Transmembrane</keyword>
<dbReference type="AlphaFoldDB" id="A0A081N9P6"/>
<dbReference type="GO" id="GO:0005886">
    <property type="term" value="C:plasma membrane"/>
    <property type="evidence" value="ECO:0007669"/>
    <property type="project" value="UniProtKB-SubCell"/>
</dbReference>
<keyword evidence="5 6" id="KW-0472">Membrane</keyword>
<evidence type="ECO:0000256" key="1">
    <source>
        <dbReference type="ARBA" id="ARBA00004651"/>
    </source>
</evidence>
<dbReference type="Proteomes" id="UP000028006">
    <property type="component" value="Unassembled WGS sequence"/>
</dbReference>
<feature type="domain" description="EamA" evidence="7">
    <location>
        <begin position="149"/>
        <end position="279"/>
    </location>
</feature>
<dbReference type="RefSeq" id="WP_034872307.1">
    <property type="nucleotide sequence ID" value="NZ_JOKG01000001.1"/>
</dbReference>
<feature type="transmembrane region" description="Helical" evidence="6">
    <location>
        <begin position="263"/>
        <end position="281"/>
    </location>
</feature>
<dbReference type="eggNOG" id="COG0697">
    <property type="taxonomic scope" value="Bacteria"/>
</dbReference>
<keyword evidence="9" id="KW-1185">Reference proteome</keyword>
<evidence type="ECO:0000256" key="2">
    <source>
        <dbReference type="ARBA" id="ARBA00022475"/>
    </source>
</evidence>